<reference evidence="4" key="1">
    <citation type="journal article" date="2019" name="Int. J. Syst. Evol. Microbiol.">
        <title>The Global Catalogue of Microorganisms (GCM) 10K type strain sequencing project: providing services to taxonomists for standard genome sequencing and annotation.</title>
        <authorList>
            <consortium name="The Broad Institute Genomics Platform"/>
            <consortium name="The Broad Institute Genome Sequencing Center for Infectious Disease"/>
            <person name="Wu L."/>
            <person name="Ma J."/>
        </authorList>
    </citation>
    <scope>NUCLEOTIDE SEQUENCE [LARGE SCALE GENOMIC DNA]</scope>
    <source>
        <strain evidence="4">JCM 17458</strain>
    </source>
</reference>
<name>A0ABP8EKZ7_9MICO</name>
<evidence type="ECO:0000256" key="1">
    <source>
        <dbReference type="ARBA" id="ARBA00008791"/>
    </source>
</evidence>
<dbReference type="Proteomes" id="UP001501586">
    <property type="component" value="Unassembled WGS sequence"/>
</dbReference>
<comment type="similarity">
    <text evidence="1">Belongs to the universal stress protein A family.</text>
</comment>
<evidence type="ECO:0000259" key="2">
    <source>
        <dbReference type="Pfam" id="PF00582"/>
    </source>
</evidence>
<dbReference type="Pfam" id="PF00582">
    <property type="entry name" value="Usp"/>
    <property type="match status" value="2"/>
</dbReference>
<dbReference type="CDD" id="cd00293">
    <property type="entry name" value="USP-like"/>
    <property type="match status" value="1"/>
</dbReference>
<keyword evidence="4" id="KW-1185">Reference proteome</keyword>
<evidence type="ECO:0000313" key="3">
    <source>
        <dbReference type="EMBL" id="GAA4284645.1"/>
    </source>
</evidence>
<dbReference type="PRINTS" id="PR01438">
    <property type="entry name" value="UNVRSLSTRESS"/>
</dbReference>
<organism evidence="3 4">
    <name type="scientific">Brevibacterium daeguense</name>
    <dbReference type="NCBI Taxonomy" id="909936"/>
    <lineage>
        <taxon>Bacteria</taxon>
        <taxon>Bacillati</taxon>
        <taxon>Actinomycetota</taxon>
        <taxon>Actinomycetes</taxon>
        <taxon>Micrococcales</taxon>
        <taxon>Brevibacteriaceae</taxon>
        <taxon>Brevibacterium</taxon>
    </lineage>
</organism>
<feature type="domain" description="UspA" evidence="2">
    <location>
        <begin position="158"/>
        <end position="279"/>
    </location>
</feature>
<dbReference type="EMBL" id="BAABAZ010000006">
    <property type="protein sequence ID" value="GAA4284645.1"/>
    <property type="molecule type" value="Genomic_DNA"/>
</dbReference>
<dbReference type="PANTHER" id="PTHR46268">
    <property type="entry name" value="STRESS RESPONSE PROTEIN NHAX"/>
    <property type="match status" value="1"/>
</dbReference>
<sequence length="293" mass="31078">MGYMQISGDIIVGIDGSRSCREAAAWALKEARHHDCGLRLISVVSPENRKFGSLGEAQDASANALATISEQLRALVPEAEFETVIEQGDPAEVLAARSEKAGLVVIGHHGSDQEVGGRIGTISFGLPGHALSPVLVYRESEDSEFDSADSHVLRGGGVVVGHDTSDYAGVAALDAADYASRTGAALRMVVATQADGDERDRAQTDLDMAWLRSQYPGLTVSAEYHEGDAAAVLAARSADADLLVIGKRGLGRFASMRVQLGRTASRVLHDAQCSLLLVPFREDPALALRRFVD</sequence>
<dbReference type="InterPro" id="IPR014729">
    <property type="entry name" value="Rossmann-like_a/b/a_fold"/>
</dbReference>
<feature type="domain" description="UspA" evidence="2">
    <location>
        <begin position="10"/>
        <end position="138"/>
    </location>
</feature>
<dbReference type="InterPro" id="IPR006015">
    <property type="entry name" value="Universal_stress_UspA"/>
</dbReference>
<comment type="caution">
    <text evidence="3">The sequence shown here is derived from an EMBL/GenBank/DDBJ whole genome shotgun (WGS) entry which is preliminary data.</text>
</comment>
<dbReference type="SUPFAM" id="SSF52402">
    <property type="entry name" value="Adenine nucleotide alpha hydrolases-like"/>
    <property type="match status" value="2"/>
</dbReference>
<dbReference type="InterPro" id="IPR006016">
    <property type="entry name" value="UspA"/>
</dbReference>
<dbReference type="Gene3D" id="3.40.50.620">
    <property type="entry name" value="HUPs"/>
    <property type="match status" value="2"/>
</dbReference>
<protein>
    <submittedName>
        <fullName evidence="3">Universal stress protein</fullName>
    </submittedName>
</protein>
<proteinExistence type="inferred from homology"/>
<gene>
    <name evidence="3" type="ORF">GCM10022261_21760</name>
</gene>
<dbReference type="PANTHER" id="PTHR46268:SF6">
    <property type="entry name" value="UNIVERSAL STRESS PROTEIN UP12"/>
    <property type="match status" value="1"/>
</dbReference>
<evidence type="ECO:0000313" key="4">
    <source>
        <dbReference type="Proteomes" id="UP001501586"/>
    </source>
</evidence>
<accession>A0ABP8EKZ7</accession>